<comment type="similarity">
    <text evidence="2">Belongs to the ammonia transporter channel (TC 1.A.11.2) family.</text>
</comment>
<evidence type="ECO:0000256" key="5">
    <source>
        <dbReference type="ARBA" id="ARBA00022989"/>
    </source>
</evidence>
<evidence type="ECO:0000256" key="1">
    <source>
        <dbReference type="ARBA" id="ARBA00004141"/>
    </source>
</evidence>
<keyword evidence="7" id="KW-0924">Ammonia transport</keyword>
<dbReference type="Gene3D" id="1.10.3430.10">
    <property type="entry name" value="Ammonium transporter AmtB like domains"/>
    <property type="match status" value="1"/>
</dbReference>
<keyword evidence="6 9" id="KW-0472">Membrane</keyword>
<sequence>MIDILPSSWRSLQWLREKQQKCSPTAEEQLLVSSPGFGVLDSGCGRSIIGWDTLQEFKDLWKARQMEIPEPFSEVNHFKYGNGHKEMSKQAIRVPVHLGGRVGTIKAAIVQGQAPLLISRSALKTLKATLNFETNELTVFDDRVVIPLATNQAGQYTVDLLGNPEGPNSAFEEIMMTTAIDQVSAPTLDVSGSDPPAMSSIEPNNEKLMAPDAGKAKYRHALPPHVLRCQTEFLYTPQEECLVLESLPKHHLRQLEAIVRETLAVQPHDKSQQSHDHGKTLLVAEVFSPPRFSPVVEQMGFASRSYDLLNGYDFRRAADRKQEAASCAACPSCPEQKCQEVLMAKADLGTEVRQIAGEAHWQLGSMVAYWRHQKFQQGQGVVLGGKWYGTAIVIGRVGRNYVIAHRKHIFRCAPEQLRPATSEESILVKTSQSELLGIKDLIQGGTFRSQNFVDLVPGHYPPEVQTDQIGDVPMASNSPVVPEPVDQPGKESDQLTPHPPSTDEGAPSPPEDPPENPLIGEKTDEEKLIEENSTSGSDLKTASSYGPVRSRSRVTMKSGPAALFRPRPMLQDDFVDLMTEVVPRLITEHIDKSSAVNWEPDPDSLQDVSSGPSSGSGLKRSADSQVATEEPAAVRPKTDDTQDSKMAWTSDDAAKLQELLQKAAANGVHPLAALEKTGRHFQDDGFELVTTGGMSDATKRLGDDQLPVAKKPNQKSSTMPLQTDGSMGYYVKEMMPVPLPSSSLDPAPTYLPAGVKSLTQWSQSVIGFGKFKGKGMSYADLINAGTEETKGYIKWCKSRQSSAGGELADLANFLVQHEAEQCKSDSSLGEVIAGTSGVIVVLSALAVANGSPEELQAEIQALRQQLRQQKVLIKEQGDRLLEEEEAQSRRLQFVDAATLSTQVAAWDTTTYNLGGAMDSLWLCLCGALVMFMHAGFAMLETGCCRAKNASNVLMKNLVNVCVGTLGWWLLGWAFAYGSQSGTELFGSSGFFGEGFYTRDASGNITPVSCGSDGCQSTMLSWFFQWAFCTAGATIVSGAVAERVKGPTYAAFAFVMTSFIYPMVVAWTWGGGWLAVFEGVGYMDFAGSGVVHLTGGAAGLAGTIVLGPRKGRFVNPEEFDCHNLPLVVLGTFALWFGWYGFNPGSTLTMKSASDGALAAQVAMNTTLAAATGGITVFVLRYFITKKYDVGGLCNGILAGLVSITAGCGSMECGSAFATGLVGGIVYQLASMLLQKLKIDDPVDASPVHGFCGIWGCLAVAFFDWGKGFDHYHAWSGWGCMTDANGCKTGINGIGLGANCIMVLVIIAWSGTIAAITFAVLKWWGALRVDEETEDMGMDAKSHSPPKAYALPTAA</sequence>
<feature type="domain" description="Ammonium transporter AmtB-like" evidence="10">
    <location>
        <begin position="920"/>
        <end position="1342"/>
    </location>
</feature>
<evidence type="ECO:0000313" key="12">
    <source>
        <dbReference type="Proteomes" id="UP001642484"/>
    </source>
</evidence>
<reference evidence="11 12" key="1">
    <citation type="submission" date="2024-02" db="EMBL/GenBank/DDBJ databases">
        <authorList>
            <person name="Chen Y."/>
            <person name="Shah S."/>
            <person name="Dougan E. K."/>
            <person name="Thang M."/>
            <person name="Chan C."/>
        </authorList>
    </citation>
    <scope>NUCLEOTIDE SEQUENCE [LARGE SCALE GENOMIC DNA]</scope>
</reference>
<feature type="transmembrane region" description="Helical" evidence="9">
    <location>
        <begin position="1244"/>
        <end position="1261"/>
    </location>
</feature>
<accession>A0ABP0Q6H9</accession>
<keyword evidence="3" id="KW-0813">Transport</keyword>
<dbReference type="SUPFAM" id="SSF111352">
    <property type="entry name" value="Ammonium transporter"/>
    <property type="match status" value="1"/>
</dbReference>
<dbReference type="EMBL" id="CAXAMN010024028">
    <property type="protein sequence ID" value="CAK9083301.1"/>
    <property type="molecule type" value="Genomic_DNA"/>
</dbReference>
<feature type="transmembrane region" description="Helical" evidence="9">
    <location>
        <begin position="1118"/>
        <end position="1140"/>
    </location>
</feature>
<comment type="subcellular location">
    <subcellularLocation>
        <location evidence="1">Membrane</location>
        <topology evidence="1">Multi-pass membrane protein</topology>
    </subcellularLocation>
</comment>
<dbReference type="NCBIfam" id="TIGR00836">
    <property type="entry name" value="amt"/>
    <property type="match status" value="1"/>
</dbReference>
<keyword evidence="5 9" id="KW-1133">Transmembrane helix</keyword>
<proteinExistence type="inferred from homology"/>
<dbReference type="InterPro" id="IPR021109">
    <property type="entry name" value="Peptidase_aspartic_dom_sf"/>
</dbReference>
<feature type="transmembrane region" description="Helical" evidence="9">
    <location>
        <begin position="957"/>
        <end position="975"/>
    </location>
</feature>
<name>A0ABP0Q6H9_9DINO</name>
<evidence type="ECO:0000256" key="9">
    <source>
        <dbReference type="SAM" id="Phobius"/>
    </source>
</evidence>
<feature type="transmembrane region" description="Helical" evidence="9">
    <location>
        <begin position="919"/>
        <end position="936"/>
    </location>
</feature>
<dbReference type="PROSITE" id="PS01219">
    <property type="entry name" value="AMMONIUM_TRANSP"/>
    <property type="match status" value="1"/>
</dbReference>
<feature type="transmembrane region" description="Helical" evidence="9">
    <location>
        <begin position="1188"/>
        <end position="1207"/>
    </location>
</feature>
<feature type="compositionally biased region" description="Basic and acidic residues" evidence="8">
    <location>
        <begin position="521"/>
        <end position="530"/>
    </location>
</feature>
<feature type="transmembrane region" description="Helical" evidence="9">
    <location>
        <begin position="1299"/>
        <end position="1319"/>
    </location>
</feature>
<feature type="transmembrane region" description="Helical" evidence="9">
    <location>
        <begin position="1047"/>
        <end position="1068"/>
    </location>
</feature>
<dbReference type="InterPro" id="IPR018047">
    <property type="entry name" value="Ammonium_transpt_CS"/>
</dbReference>
<evidence type="ECO:0000256" key="2">
    <source>
        <dbReference type="ARBA" id="ARBA00005887"/>
    </source>
</evidence>
<dbReference type="InterPro" id="IPR001905">
    <property type="entry name" value="Ammonium_transpt"/>
</dbReference>
<dbReference type="InterPro" id="IPR024041">
    <property type="entry name" value="NH4_transpt_AmtB-like_dom"/>
</dbReference>
<evidence type="ECO:0000313" key="11">
    <source>
        <dbReference type="EMBL" id="CAK9083301.1"/>
    </source>
</evidence>
<feature type="transmembrane region" description="Helical" evidence="9">
    <location>
        <begin position="1160"/>
        <end position="1181"/>
    </location>
</feature>
<keyword evidence="4 9" id="KW-0812">Transmembrane</keyword>
<evidence type="ECO:0000256" key="4">
    <source>
        <dbReference type="ARBA" id="ARBA00022692"/>
    </source>
</evidence>
<protein>
    <recommendedName>
        <fullName evidence="10">Ammonium transporter AmtB-like domain-containing protein</fullName>
    </recommendedName>
</protein>
<feature type="transmembrane region" description="Helical" evidence="9">
    <location>
        <begin position="1021"/>
        <end position="1040"/>
    </location>
</feature>
<dbReference type="Proteomes" id="UP001642484">
    <property type="component" value="Unassembled WGS sequence"/>
</dbReference>
<feature type="region of interest" description="Disordered" evidence="8">
    <location>
        <begin position="458"/>
        <end position="556"/>
    </location>
</feature>
<dbReference type="PANTHER" id="PTHR11730:SF6">
    <property type="entry name" value="AMMONIUM TRANSPORTER"/>
    <property type="match status" value="1"/>
</dbReference>
<feature type="region of interest" description="Disordered" evidence="8">
    <location>
        <begin position="595"/>
        <end position="645"/>
    </location>
</feature>
<keyword evidence="12" id="KW-1185">Reference proteome</keyword>
<comment type="caution">
    <text evidence="11">The sequence shown here is derived from an EMBL/GenBank/DDBJ whole genome shotgun (WGS) entry which is preliminary data.</text>
</comment>
<dbReference type="InterPro" id="IPR029020">
    <property type="entry name" value="Ammonium/urea_transptr"/>
</dbReference>
<evidence type="ECO:0000256" key="3">
    <source>
        <dbReference type="ARBA" id="ARBA00022448"/>
    </source>
</evidence>
<evidence type="ECO:0000256" key="7">
    <source>
        <dbReference type="ARBA" id="ARBA00023177"/>
    </source>
</evidence>
<dbReference type="Gene3D" id="2.40.70.10">
    <property type="entry name" value="Acid Proteases"/>
    <property type="match status" value="1"/>
</dbReference>
<gene>
    <name evidence="11" type="ORF">CCMP2556_LOCUS40625</name>
</gene>
<feature type="compositionally biased region" description="Polar residues" evidence="8">
    <location>
        <begin position="606"/>
        <end position="616"/>
    </location>
</feature>
<organism evidence="11 12">
    <name type="scientific">Durusdinium trenchii</name>
    <dbReference type="NCBI Taxonomy" id="1381693"/>
    <lineage>
        <taxon>Eukaryota</taxon>
        <taxon>Sar</taxon>
        <taxon>Alveolata</taxon>
        <taxon>Dinophyceae</taxon>
        <taxon>Suessiales</taxon>
        <taxon>Symbiodiniaceae</taxon>
        <taxon>Durusdinium</taxon>
    </lineage>
</organism>
<dbReference type="PANTHER" id="PTHR11730">
    <property type="entry name" value="AMMONIUM TRANSPORTER"/>
    <property type="match status" value="1"/>
</dbReference>
<feature type="transmembrane region" description="Helical" evidence="9">
    <location>
        <begin position="1088"/>
        <end position="1106"/>
    </location>
</feature>
<evidence type="ECO:0000256" key="6">
    <source>
        <dbReference type="ARBA" id="ARBA00023136"/>
    </source>
</evidence>
<feature type="compositionally biased region" description="Polar residues" evidence="8">
    <location>
        <begin position="531"/>
        <end position="544"/>
    </location>
</feature>
<dbReference type="Pfam" id="PF00909">
    <property type="entry name" value="Ammonium_transp"/>
    <property type="match status" value="1"/>
</dbReference>
<evidence type="ECO:0000256" key="8">
    <source>
        <dbReference type="SAM" id="MobiDB-lite"/>
    </source>
</evidence>
<evidence type="ECO:0000259" key="10">
    <source>
        <dbReference type="Pfam" id="PF00909"/>
    </source>
</evidence>